<dbReference type="KEGG" id="pagb:AWM79_15650"/>
<dbReference type="Proteomes" id="UP000063229">
    <property type="component" value="Chromosome"/>
</dbReference>
<organism evidence="1 2">
    <name type="scientific">Pseudomonas agarici</name>
    <dbReference type="NCBI Taxonomy" id="46677"/>
    <lineage>
        <taxon>Bacteria</taxon>
        <taxon>Pseudomonadati</taxon>
        <taxon>Pseudomonadota</taxon>
        <taxon>Gammaproteobacteria</taxon>
        <taxon>Pseudomonadales</taxon>
        <taxon>Pseudomonadaceae</taxon>
        <taxon>Pseudomonas</taxon>
    </lineage>
</organism>
<sequence>MKTYQERFAEACRVTELERHESPARHSAYEVRITNNGQKHYVDGPFFTYEEAAISAEILRKSCRNARTDSKFCQDHPAITPHLIRDCRSARAKLADLLKNHP</sequence>
<dbReference type="STRING" id="46677.AWM79_15650"/>
<gene>
    <name evidence="1" type="ORF">AWM79_15650</name>
</gene>
<reference evidence="1 2" key="1">
    <citation type="submission" date="2016-01" db="EMBL/GenBank/DDBJ databases">
        <authorList>
            <person name="McClelland M."/>
            <person name="Jain A."/>
            <person name="Saraogi P."/>
            <person name="Mendelson R."/>
            <person name="Westerman R."/>
            <person name="SanMiguel P."/>
            <person name="Csonka L."/>
        </authorList>
    </citation>
    <scope>NUCLEOTIDE SEQUENCE [LARGE SCALE GENOMIC DNA]</scope>
    <source>
        <strain evidence="1 2">NCPPB 2472</strain>
    </source>
</reference>
<name>A0A0X1T3S4_PSEAA</name>
<evidence type="ECO:0000313" key="2">
    <source>
        <dbReference type="Proteomes" id="UP000063229"/>
    </source>
</evidence>
<evidence type="ECO:0000313" key="1">
    <source>
        <dbReference type="EMBL" id="AMB86661.1"/>
    </source>
</evidence>
<accession>A0A0X1T3S4</accession>
<keyword evidence="2" id="KW-1185">Reference proteome</keyword>
<dbReference type="EMBL" id="CP014135">
    <property type="protein sequence ID" value="AMB86661.1"/>
    <property type="molecule type" value="Genomic_DNA"/>
</dbReference>
<proteinExistence type="predicted"/>
<protein>
    <submittedName>
        <fullName evidence="1">Uncharacterized protein</fullName>
    </submittedName>
</protein>
<dbReference type="RefSeq" id="WP_060783213.1">
    <property type="nucleotide sequence ID" value="NZ_CP014135.1"/>
</dbReference>
<dbReference type="AlphaFoldDB" id="A0A0X1T3S4"/>